<dbReference type="Proteomes" id="UP000604825">
    <property type="component" value="Unassembled WGS sequence"/>
</dbReference>
<dbReference type="PANTHER" id="PTHR18063:SF6">
    <property type="entry name" value="UBIQUITIN CARBOXYL-TERMINAL HYDROLASE"/>
    <property type="match status" value="1"/>
</dbReference>
<protein>
    <recommendedName>
        <fullName evidence="2">MINDY deubiquitinase domain-containing protein</fullName>
    </recommendedName>
</protein>
<dbReference type="Pfam" id="PF04424">
    <property type="entry name" value="MINDY_DUB"/>
    <property type="match status" value="1"/>
</dbReference>
<dbReference type="GO" id="GO:0004843">
    <property type="term" value="F:cysteine-type deubiquitinase activity"/>
    <property type="evidence" value="ECO:0007669"/>
    <property type="project" value="InterPro"/>
</dbReference>
<evidence type="ECO:0000313" key="4">
    <source>
        <dbReference type="Proteomes" id="UP000604825"/>
    </source>
</evidence>
<dbReference type="PANTHER" id="PTHR18063">
    <property type="entry name" value="NF-E2 INDUCIBLE PROTEIN"/>
    <property type="match status" value="1"/>
</dbReference>
<gene>
    <name evidence="3" type="ORF">NCGR_LOCUS59344</name>
</gene>
<evidence type="ECO:0000313" key="3">
    <source>
        <dbReference type="EMBL" id="CAD6335246.1"/>
    </source>
</evidence>
<feature type="compositionally biased region" description="Basic and acidic residues" evidence="1">
    <location>
        <begin position="325"/>
        <end position="336"/>
    </location>
</feature>
<dbReference type="GO" id="GO:1990380">
    <property type="term" value="F:K48-linked deubiquitinase activity"/>
    <property type="evidence" value="ECO:0007669"/>
    <property type="project" value="InterPro"/>
</dbReference>
<reference evidence="3" key="1">
    <citation type="submission" date="2020-10" db="EMBL/GenBank/DDBJ databases">
        <authorList>
            <person name="Han B."/>
            <person name="Lu T."/>
            <person name="Zhao Q."/>
            <person name="Huang X."/>
            <person name="Zhao Y."/>
        </authorList>
    </citation>
    <scope>NUCLEOTIDE SEQUENCE</scope>
</reference>
<dbReference type="AlphaFoldDB" id="A0A811S3H2"/>
<feature type="compositionally biased region" description="Polar residues" evidence="1">
    <location>
        <begin position="430"/>
        <end position="444"/>
    </location>
</feature>
<dbReference type="OrthoDB" id="677737at2759"/>
<dbReference type="GO" id="GO:0071108">
    <property type="term" value="P:protein K48-linked deubiquitination"/>
    <property type="evidence" value="ECO:0007669"/>
    <property type="project" value="TreeGrafter"/>
</dbReference>
<keyword evidence="4" id="KW-1185">Reference proteome</keyword>
<feature type="compositionally biased region" description="Basic and acidic residues" evidence="1">
    <location>
        <begin position="446"/>
        <end position="460"/>
    </location>
</feature>
<proteinExistence type="predicted"/>
<evidence type="ECO:0000256" key="1">
    <source>
        <dbReference type="SAM" id="MobiDB-lite"/>
    </source>
</evidence>
<name>A0A811S3H2_9POAL</name>
<dbReference type="GO" id="GO:0016807">
    <property type="term" value="F:cysteine-type carboxypeptidase activity"/>
    <property type="evidence" value="ECO:0007669"/>
    <property type="project" value="TreeGrafter"/>
</dbReference>
<feature type="compositionally biased region" description="Basic and acidic residues" evidence="1">
    <location>
        <begin position="357"/>
        <end position="386"/>
    </location>
</feature>
<organism evidence="3 4">
    <name type="scientific">Miscanthus lutarioriparius</name>
    <dbReference type="NCBI Taxonomy" id="422564"/>
    <lineage>
        <taxon>Eukaryota</taxon>
        <taxon>Viridiplantae</taxon>
        <taxon>Streptophyta</taxon>
        <taxon>Embryophyta</taxon>
        <taxon>Tracheophyta</taxon>
        <taxon>Spermatophyta</taxon>
        <taxon>Magnoliopsida</taxon>
        <taxon>Liliopsida</taxon>
        <taxon>Poales</taxon>
        <taxon>Poaceae</taxon>
        <taxon>PACMAD clade</taxon>
        <taxon>Panicoideae</taxon>
        <taxon>Andropogonodae</taxon>
        <taxon>Andropogoneae</taxon>
        <taxon>Saccharinae</taxon>
        <taxon>Miscanthus</taxon>
    </lineage>
</organism>
<dbReference type="GO" id="GO:0005829">
    <property type="term" value="C:cytosol"/>
    <property type="evidence" value="ECO:0007669"/>
    <property type="project" value="TreeGrafter"/>
</dbReference>
<accession>A0A811S3H2</accession>
<dbReference type="InterPro" id="IPR033979">
    <property type="entry name" value="MINDY_domain"/>
</dbReference>
<feature type="region of interest" description="Disordered" evidence="1">
    <location>
        <begin position="318"/>
        <end position="466"/>
    </location>
</feature>
<dbReference type="GO" id="GO:0071944">
    <property type="term" value="C:cell periphery"/>
    <property type="evidence" value="ECO:0007669"/>
    <property type="project" value="TreeGrafter"/>
</dbReference>
<sequence>MTLAPCRVHIPDGHRTPHAAAARASPALLSRQQLRCRTRTDPASASIHLRLSEGTMSTKYKKKELKVNDNIVATVLQGTQGCANLVAIHNLVAIRYSSTVGKPGPWTESFIKSVLHDMLQLSIDKVVDMPDADAKEAKKALANIRTQFSLQPCLSAHLDFVQNGSTLLCQLLKLPLLHGWVINPEDSSYNFLRDFSHSQLVDHYSEGKGDHVEACKRLLDDSSSQLTSYGFQSLSEELSDDGAALLFCRNRLDVIHKHNGALFIYVADQAICQQMPQAVWMLFEERQEKNIYLTDQYSPVKGQLHEDKAREWFREFLVNQRKGNKPKEDKGKEKNKSSQQRQSDDAAPESSEPSEATGKHGEDKSSDKMSSDDKRAEAVGSHHSDGGEVVVSHQDSKVKKSPQQAQSVDGAAESSESSATTGIFDGAAESSESSATNGILTTGNEAEVKSDKPTPEDNQRAEAVGSHHMNISVSQDGVPKGDASDFLNFLNEFKDNGCSAHYFEGTVAAFASQKPLFYVPYDFIMAFNEPLALKIQDNYSGIYEDLRKAVVFYLSKKGVQSPDAVLKILGRPEAKSGKNTCVSDVIPSGARTDPG</sequence>
<dbReference type="EMBL" id="CAJGYO010000018">
    <property type="protein sequence ID" value="CAD6335246.1"/>
    <property type="molecule type" value="Genomic_DNA"/>
</dbReference>
<evidence type="ECO:0000259" key="2">
    <source>
        <dbReference type="Pfam" id="PF04424"/>
    </source>
</evidence>
<comment type="caution">
    <text evidence="3">The sequence shown here is derived from an EMBL/GenBank/DDBJ whole genome shotgun (WGS) entry which is preliminary data.</text>
</comment>
<feature type="domain" description="MINDY deubiquitinase" evidence="2">
    <location>
        <begin position="59"/>
        <end position="296"/>
    </location>
</feature>
<dbReference type="InterPro" id="IPR007518">
    <property type="entry name" value="MINDY"/>
</dbReference>